<feature type="compositionally biased region" description="Pro residues" evidence="1">
    <location>
        <begin position="16"/>
        <end position="34"/>
    </location>
</feature>
<dbReference type="Ensembl" id="ENSCABT00000007910.1">
    <property type="protein sequence ID" value="ENSCABP00000007243.1"/>
    <property type="gene ID" value="ENSCABG00000005487.1"/>
</dbReference>
<name>A0A8C0GDC8_CHEAB</name>
<accession>A0A8C0GDC8</accession>
<evidence type="ECO:0000256" key="1">
    <source>
        <dbReference type="SAM" id="MobiDB-lite"/>
    </source>
</evidence>
<feature type="region of interest" description="Disordered" evidence="1">
    <location>
        <begin position="1"/>
        <end position="46"/>
    </location>
</feature>
<dbReference type="Proteomes" id="UP000694404">
    <property type="component" value="Unplaced"/>
</dbReference>
<reference evidence="2" key="1">
    <citation type="submission" date="2025-08" db="UniProtKB">
        <authorList>
            <consortium name="Ensembl"/>
        </authorList>
    </citation>
    <scope>IDENTIFICATION</scope>
</reference>
<proteinExistence type="predicted"/>
<feature type="compositionally biased region" description="Basic and acidic residues" evidence="1">
    <location>
        <begin position="1"/>
        <end position="13"/>
    </location>
</feature>
<sequence length="88" mass="9441">MAPKKPEPKKEVAKPAPAPAPAAAPAPAPGPPKEPTFDPKSVTVSKQISKSPAHFLTGTCQVLERQCQARRYSQAPTLVRDLGFYHLI</sequence>
<evidence type="ECO:0000313" key="2">
    <source>
        <dbReference type="Ensembl" id="ENSCABP00000007243.1"/>
    </source>
</evidence>
<organism evidence="2 3">
    <name type="scientific">Chelonoidis abingdonii</name>
    <name type="common">Abingdon island giant tortoise</name>
    <name type="synonym">Testudo abingdonii</name>
    <dbReference type="NCBI Taxonomy" id="106734"/>
    <lineage>
        <taxon>Eukaryota</taxon>
        <taxon>Metazoa</taxon>
        <taxon>Chordata</taxon>
        <taxon>Craniata</taxon>
        <taxon>Vertebrata</taxon>
        <taxon>Euteleostomi</taxon>
        <taxon>Archelosauria</taxon>
        <taxon>Testudinata</taxon>
        <taxon>Testudines</taxon>
        <taxon>Cryptodira</taxon>
        <taxon>Durocryptodira</taxon>
        <taxon>Testudinoidea</taxon>
        <taxon>Testudinidae</taxon>
        <taxon>Chelonoidis</taxon>
    </lineage>
</organism>
<dbReference type="AlphaFoldDB" id="A0A8C0GDC8"/>
<protein>
    <submittedName>
        <fullName evidence="2">Uncharacterized protein</fullName>
    </submittedName>
</protein>
<keyword evidence="3" id="KW-1185">Reference proteome</keyword>
<evidence type="ECO:0000313" key="3">
    <source>
        <dbReference type="Proteomes" id="UP000694404"/>
    </source>
</evidence>
<reference evidence="2" key="2">
    <citation type="submission" date="2025-09" db="UniProtKB">
        <authorList>
            <consortium name="Ensembl"/>
        </authorList>
    </citation>
    <scope>IDENTIFICATION</scope>
</reference>